<evidence type="ECO:0000313" key="2">
    <source>
        <dbReference type="Proteomes" id="UP000812287"/>
    </source>
</evidence>
<dbReference type="GeneID" id="66113008"/>
<proteinExistence type="predicted"/>
<dbReference type="AlphaFoldDB" id="A0A9P7VFX5"/>
<reference evidence="1" key="1">
    <citation type="submission" date="2020-11" db="EMBL/GenBank/DDBJ databases">
        <title>Adaptations for nitrogen fixation in a non-lichenized fungal sporocarp promotes dispersal by wood-feeding termites.</title>
        <authorList>
            <consortium name="DOE Joint Genome Institute"/>
            <person name="Koch R.A."/>
            <person name="Yoon G."/>
            <person name="Arayal U."/>
            <person name="Lail K."/>
            <person name="Amirebrahimi M."/>
            <person name="Labutti K."/>
            <person name="Lipzen A."/>
            <person name="Riley R."/>
            <person name="Barry K."/>
            <person name="Henrissat B."/>
            <person name="Grigoriev I.V."/>
            <person name="Herr J.R."/>
            <person name="Aime M.C."/>
        </authorList>
    </citation>
    <scope>NUCLEOTIDE SEQUENCE</scope>
    <source>
        <strain evidence="1">MCA 3950</strain>
    </source>
</reference>
<gene>
    <name evidence="1" type="ORF">BT62DRAFT_998179</name>
</gene>
<evidence type="ECO:0000313" key="1">
    <source>
        <dbReference type="EMBL" id="KAG7439665.1"/>
    </source>
</evidence>
<name>A0A9P7VFX5_9AGAR</name>
<dbReference type="Proteomes" id="UP000812287">
    <property type="component" value="Unassembled WGS sequence"/>
</dbReference>
<dbReference type="Gene3D" id="3.60.40.10">
    <property type="entry name" value="PPM-type phosphatase domain"/>
    <property type="match status" value="1"/>
</dbReference>
<keyword evidence="2" id="KW-1185">Reference proteome</keyword>
<dbReference type="InterPro" id="IPR036457">
    <property type="entry name" value="PPM-type-like_dom_sf"/>
</dbReference>
<sequence>MSTSPHSLHDWPELFTQMCSSTISAGIHCVTFQTTPGTPQRRPICLPGTGCGWSGHGGDCTAEYSAATLPGRIEELRGVVERYQGWSRRRYTKRVQEIVNCQIYYFDKGLGDAIKELCPDPSLFDDEQGRNLANANKDVFQRAYYGSTLAVALLDNERNHLWVAGLCDSTVGALPSSYPRLYMTLLEIRLAYTSPEGYGDGKRLLTLHSKHTPLEYFTIMRHPTIEKTTIVQDERLLGVH</sequence>
<organism evidence="1 2">
    <name type="scientific">Guyanagaster necrorhizus</name>
    <dbReference type="NCBI Taxonomy" id="856835"/>
    <lineage>
        <taxon>Eukaryota</taxon>
        <taxon>Fungi</taxon>
        <taxon>Dikarya</taxon>
        <taxon>Basidiomycota</taxon>
        <taxon>Agaricomycotina</taxon>
        <taxon>Agaricomycetes</taxon>
        <taxon>Agaricomycetidae</taxon>
        <taxon>Agaricales</taxon>
        <taxon>Marasmiineae</taxon>
        <taxon>Physalacriaceae</taxon>
        <taxon>Guyanagaster</taxon>
    </lineage>
</organism>
<dbReference type="RefSeq" id="XP_043033165.1">
    <property type="nucleotide sequence ID" value="XM_043190711.1"/>
</dbReference>
<dbReference type="OrthoDB" id="420076at2759"/>
<accession>A0A9P7VFX5</accession>
<comment type="caution">
    <text evidence="1">The sequence shown here is derived from an EMBL/GenBank/DDBJ whole genome shotgun (WGS) entry which is preliminary data.</text>
</comment>
<dbReference type="EMBL" id="MU250587">
    <property type="protein sequence ID" value="KAG7439665.1"/>
    <property type="molecule type" value="Genomic_DNA"/>
</dbReference>
<protein>
    <submittedName>
        <fullName evidence="1">Uncharacterized protein</fullName>
    </submittedName>
</protein>